<organism evidence="9 10">
    <name type="scientific">Basidiobolus ranarum</name>
    <dbReference type="NCBI Taxonomy" id="34480"/>
    <lineage>
        <taxon>Eukaryota</taxon>
        <taxon>Fungi</taxon>
        <taxon>Fungi incertae sedis</taxon>
        <taxon>Zoopagomycota</taxon>
        <taxon>Entomophthoromycotina</taxon>
        <taxon>Basidiobolomycetes</taxon>
        <taxon>Basidiobolales</taxon>
        <taxon>Basidiobolaceae</taxon>
        <taxon>Basidiobolus</taxon>
    </lineage>
</organism>
<feature type="domain" description="Mur ligase central" evidence="8">
    <location>
        <begin position="27"/>
        <end position="247"/>
    </location>
</feature>
<gene>
    <name evidence="9" type="primary">FOL3</name>
    <name evidence="9" type="ORF">K7432_002154</name>
</gene>
<evidence type="ECO:0000256" key="7">
    <source>
        <dbReference type="PIRNR" id="PIRNR001563"/>
    </source>
</evidence>
<dbReference type="InterPro" id="IPR013221">
    <property type="entry name" value="Mur_ligase_cen"/>
</dbReference>
<keyword evidence="4 7" id="KW-0547">Nucleotide-binding</keyword>
<comment type="pathway">
    <text evidence="7">Cofactor biosynthesis; tetrahydrofolylpolyglutamate biosynthesis.</text>
</comment>
<keyword evidence="6" id="KW-0460">Magnesium</keyword>
<dbReference type="PANTHER" id="PTHR11136">
    <property type="entry name" value="FOLYLPOLYGLUTAMATE SYNTHASE-RELATED"/>
    <property type="match status" value="1"/>
</dbReference>
<dbReference type="Pfam" id="PF08245">
    <property type="entry name" value="Mur_ligase_M"/>
    <property type="match status" value="1"/>
</dbReference>
<dbReference type="Gene3D" id="3.90.190.20">
    <property type="entry name" value="Mur ligase, C-terminal domain"/>
    <property type="match status" value="1"/>
</dbReference>
<reference evidence="9 10" key="1">
    <citation type="submission" date="2023-04" db="EMBL/GenBank/DDBJ databases">
        <title>Genome of Basidiobolus ranarum AG-B5.</title>
        <authorList>
            <person name="Stajich J.E."/>
            <person name="Carter-House D."/>
            <person name="Gryganskyi A."/>
        </authorList>
    </citation>
    <scope>NUCLEOTIDE SEQUENCE [LARGE SCALE GENOMIC DNA]</scope>
    <source>
        <strain evidence="9 10">AG-B5</strain>
    </source>
</reference>
<dbReference type="InterPro" id="IPR036615">
    <property type="entry name" value="Mur_ligase_C_dom_sf"/>
</dbReference>
<evidence type="ECO:0000256" key="4">
    <source>
        <dbReference type="ARBA" id="ARBA00022741"/>
    </source>
</evidence>
<evidence type="ECO:0000256" key="1">
    <source>
        <dbReference type="ARBA" id="ARBA00008276"/>
    </source>
</evidence>
<evidence type="ECO:0000256" key="5">
    <source>
        <dbReference type="ARBA" id="ARBA00022840"/>
    </source>
</evidence>
<evidence type="ECO:0000256" key="2">
    <source>
        <dbReference type="ARBA" id="ARBA00022598"/>
    </source>
</evidence>
<keyword evidence="3" id="KW-0479">Metal-binding</keyword>
<dbReference type="PANTHER" id="PTHR11136:SF0">
    <property type="entry name" value="DIHYDROFOLATE SYNTHETASE-RELATED"/>
    <property type="match status" value="1"/>
</dbReference>
<evidence type="ECO:0000313" key="9">
    <source>
        <dbReference type="EMBL" id="KAK9767771.1"/>
    </source>
</evidence>
<dbReference type="SUPFAM" id="SSF53244">
    <property type="entry name" value="MurD-like peptide ligases, peptide-binding domain"/>
    <property type="match status" value="1"/>
</dbReference>
<dbReference type="SUPFAM" id="SSF53623">
    <property type="entry name" value="MurD-like peptide ligases, catalytic domain"/>
    <property type="match status" value="1"/>
</dbReference>
<keyword evidence="10" id="KW-1185">Reference proteome</keyword>
<name>A0ABR2X289_9FUNG</name>
<comment type="catalytic activity">
    <reaction evidence="7">
        <text>7,8-dihydropteroate + L-glutamate + ATP = 7,8-dihydrofolate + ADP + phosphate + H(+)</text>
        <dbReference type="Rhea" id="RHEA:23584"/>
        <dbReference type="ChEBI" id="CHEBI:15378"/>
        <dbReference type="ChEBI" id="CHEBI:17839"/>
        <dbReference type="ChEBI" id="CHEBI:29985"/>
        <dbReference type="ChEBI" id="CHEBI:30616"/>
        <dbReference type="ChEBI" id="CHEBI:43474"/>
        <dbReference type="ChEBI" id="CHEBI:57451"/>
        <dbReference type="ChEBI" id="CHEBI:456216"/>
        <dbReference type="EC" id="6.3.2.12"/>
    </reaction>
</comment>
<keyword evidence="2 7" id="KW-0436">Ligase</keyword>
<dbReference type="GO" id="GO:0008841">
    <property type="term" value="F:dihydrofolate synthase activity"/>
    <property type="evidence" value="ECO:0007669"/>
    <property type="project" value="UniProtKB-EC"/>
</dbReference>
<dbReference type="InterPro" id="IPR001645">
    <property type="entry name" value="Folylpolyglutamate_synth"/>
</dbReference>
<dbReference type="NCBIfam" id="TIGR01499">
    <property type="entry name" value="folC"/>
    <property type="match status" value="1"/>
</dbReference>
<dbReference type="InterPro" id="IPR018109">
    <property type="entry name" value="Folylpolyglutamate_synth_CS"/>
</dbReference>
<evidence type="ECO:0000256" key="3">
    <source>
        <dbReference type="ARBA" id="ARBA00022723"/>
    </source>
</evidence>
<keyword evidence="5 7" id="KW-0067">ATP-binding</keyword>
<comment type="caution">
    <text evidence="9">The sequence shown here is derived from an EMBL/GenBank/DDBJ whole genome shotgun (WGS) entry which is preliminary data.</text>
</comment>
<dbReference type="PROSITE" id="PS01011">
    <property type="entry name" value="FOLYLPOLYGLU_SYNT_1"/>
    <property type="match status" value="1"/>
</dbReference>
<dbReference type="EMBL" id="JASJQH010000055">
    <property type="protein sequence ID" value="KAK9767771.1"/>
    <property type="molecule type" value="Genomic_DNA"/>
</dbReference>
<comment type="similarity">
    <text evidence="1 7">Belongs to the folylpolyglutamate synthase family.</text>
</comment>
<evidence type="ECO:0000256" key="6">
    <source>
        <dbReference type="ARBA" id="ARBA00022842"/>
    </source>
</evidence>
<dbReference type="Gene3D" id="3.40.1190.10">
    <property type="entry name" value="Mur-like, catalytic domain"/>
    <property type="match status" value="1"/>
</dbReference>
<sequence length="423" mass="46971">MELGLERIEALLKHLDSPHASLEVIHVAGTNGKGSVTAYLESVLLQSGYTTGRFNSPHLLEPRDSIRVNGKPISTEEYENTLNLIKTLEKQVKLGVTQFEMLTAAMFYLFNKYSVNFVILEVGCGGLLDATNVLQKPKVAIITQIGLDHIGILGNTVEEIAFHKAGILKLNCPAVVCEQRESTVMEVIQKRANELGNRVILARPAKRVNPNFGEIEYFTTEGERRSIQYPIPLLGDIQLENSSVAVHTLLCLRGLGVHITDENIFSGMKNTKWSARLDWIETKTKAGRILLDGAHNPPAAIALREYVQSYLTTTNSPQNTPIQWIFGATRGKNLTDIFSHLLRPGDSVFCVPFSQPENMPWINCIPPKEIEEALTDASVTTRTFDDVIAALDSVDTQKFRLVVMCGSLYLAADFFRAAKIDIY</sequence>
<dbReference type="EC" id="6.3.2.12" evidence="7"/>
<proteinExistence type="inferred from homology"/>
<protein>
    <recommendedName>
        <fullName evidence="7">Dihydrofolate synthetase</fullName>
        <ecNumber evidence="7">6.3.2.12</ecNumber>
    </recommendedName>
</protein>
<dbReference type="PIRSF" id="PIRSF001563">
    <property type="entry name" value="Folylpolyglu_synth"/>
    <property type="match status" value="1"/>
</dbReference>
<dbReference type="Proteomes" id="UP001479436">
    <property type="component" value="Unassembled WGS sequence"/>
</dbReference>
<evidence type="ECO:0000313" key="10">
    <source>
        <dbReference type="Proteomes" id="UP001479436"/>
    </source>
</evidence>
<dbReference type="InterPro" id="IPR036565">
    <property type="entry name" value="Mur-like_cat_sf"/>
</dbReference>
<accession>A0ABR2X289</accession>
<keyword evidence="7" id="KW-0554">One-carbon metabolism</keyword>
<evidence type="ECO:0000259" key="8">
    <source>
        <dbReference type="Pfam" id="PF08245"/>
    </source>
</evidence>